<dbReference type="AlphaFoldDB" id="A0A847VDG7"/>
<dbReference type="NCBIfam" id="TIGR00125">
    <property type="entry name" value="cyt_tran_rel"/>
    <property type="match status" value="1"/>
</dbReference>
<dbReference type="InterPro" id="IPR014729">
    <property type="entry name" value="Rossmann-like_a/b/a_fold"/>
</dbReference>
<organism evidence="4 5">
    <name type="scientific">Candidatus Dojkabacteria bacterium</name>
    <dbReference type="NCBI Taxonomy" id="2099670"/>
    <lineage>
        <taxon>Bacteria</taxon>
        <taxon>Candidatus Dojkabacteria</taxon>
    </lineage>
</organism>
<dbReference type="Gene3D" id="3.40.50.620">
    <property type="entry name" value="HUPs"/>
    <property type="match status" value="1"/>
</dbReference>
<proteinExistence type="predicted"/>
<comment type="caution">
    <text evidence="4">The sequence shown here is derived from an EMBL/GenBank/DDBJ whole genome shotgun (WGS) entry which is preliminary data.</text>
</comment>
<dbReference type="EMBL" id="JAAZIL010000037">
    <property type="protein sequence ID" value="NLZ24387.1"/>
    <property type="molecule type" value="Genomic_DNA"/>
</dbReference>
<reference evidence="4 5" key="1">
    <citation type="journal article" date="2020" name="Biotechnol. Biofuels">
        <title>New insights from the biogas microbiome by comprehensive genome-resolved metagenomics of nearly 1600 species originating from multiple anaerobic digesters.</title>
        <authorList>
            <person name="Campanaro S."/>
            <person name="Treu L."/>
            <person name="Rodriguez-R L.M."/>
            <person name="Kovalovszki A."/>
            <person name="Ziels R.M."/>
            <person name="Maus I."/>
            <person name="Zhu X."/>
            <person name="Kougias P.G."/>
            <person name="Basile A."/>
            <person name="Luo G."/>
            <person name="Schluter A."/>
            <person name="Konstantinidis K.T."/>
            <person name="Angelidaki I."/>
        </authorList>
    </citation>
    <scope>NUCLEOTIDE SEQUENCE [LARGE SCALE GENOMIC DNA]</scope>
    <source>
        <strain evidence="4">AS19jrsBPTG_9</strain>
    </source>
</reference>
<gene>
    <name evidence="4" type="ORF">GX888_01385</name>
</gene>
<evidence type="ECO:0000256" key="2">
    <source>
        <dbReference type="ARBA" id="ARBA00022695"/>
    </source>
</evidence>
<dbReference type="GO" id="GO:0016779">
    <property type="term" value="F:nucleotidyltransferase activity"/>
    <property type="evidence" value="ECO:0007669"/>
    <property type="project" value="UniProtKB-KW"/>
</dbReference>
<evidence type="ECO:0000313" key="5">
    <source>
        <dbReference type="Proteomes" id="UP000564033"/>
    </source>
</evidence>
<sequence>MIIPIDEFPKLREEKLKGKTIVSTSGFFDPLHPGHTSCIVESKKLGDVLVVVINGDQICKTKKGKPFMPEMDRAQIVNDLKGVDYVVIYDHPTEYSVLGALKIIKPDVFAKGGDRNEKDRNTPNSPLKLEADFIESYGGRIEYNVGKLKEWSSSNYLEEWVNHVNKSGD</sequence>
<dbReference type="InterPro" id="IPR050385">
    <property type="entry name" value="Archaeal_FAD_synthase"/>
</dbReference>
<dbReference type="Proteomes" id="UP000564033">
    <property type="component" value="Unassembled WGS sequence"/>
</dbReference>
<name>A0A847VDG7_9BACT</name>
<dbReference type="Pfam" id="PF01467">
    <property type="entry name" value="CTP_transf_like"/>
    <property type="match status" value="1"/>
</dbReference>
<dbReference type="PANTHER" id="PTHR43793">
    <property type="entry name" value="FAD SYNTHASE"/>
    <property type="match status" value="1"/>
</dbReference>
<accession>A0A847VDG7</accession>
<evidence type="ECO:0000313" key="4">
    <source>
        <dbReference type="EMBL" id="NLZ24387.1"/>
    </source>
</evidence>
<keyword evidence="1 4" id="KW-0808">Transferase</keyword>
<protein>
    <submittedName>
        <fullName evidence="4">Adenylyltransferase/cytidyltransferase family protein</fullName>
    </submittedName>
</protein>
<dbReference type="SUPFAM" id="SSF52374">
    <property type="entry name" value="Nucleotidylyl transferase"/>
    <property type="match status" value="1"/>
</dbReference>
<dbReference type="PANTHER" id="PTHR43793:SF2">
    <property type="entry name" value="BIFUNCTIONAL PROTEIN HLDE"/>
    <property type="match status" value="1"/>
</dbReference>
<keyword evidence="2 4" id="KW-0548">Nucleotidyltransferase</keyword>
<evidence type="ECO:0000259" key="3">
    <source>
        <dbReference type="Pfam" id="PF01467"/>
    </source>
</evidence>
<evidence type="ECO:0000256" key="1">
    <source>
        <dbReference type="ARBA" id="ARBA00022679"/>
    </source>
</evidence>
<feature type="domain" description="Cytidyltransferase-like" evidence="3">
    <location>
        <begin position="25"/>
        <end position="115"/>
    </location>
</feature>
<dbReference type="InterPro" id="IPR004821">
    <property type="entry name" value="Cyt_trans-like"/>
</dbReference>